<keyword evidence="5 10" id="KW-0223">Dioxygenase</keyword>
<dbReference type="PATRIC" id="fig|946077.3.peg.1071"/>
<evidence type="ECO:0000259" key="9">
    <source>
        <dbReference type="PROSITE" id="PS51471"/>
    </source>
</evidence>
<dbReference type="STRING" id="946077.W5A_05268"/>
<evidence type="ECO:0000256" key="4">
    <source>
        <dbReference type="ARBA" id="ARBA00022842"/>
    </source>
</evidence>
<dbReference type="Proteomes" id="UP000005938">
    <property type="component" value="Unassembled WGS sequence"/>
</dbReference>
<keyword evidence="6" id="KW-0560">Oxidoreductase</keyword>
<dbReference type="InterPro" id="IPR037151">
    <property type="entry name" value="AlkB-like_sf"/>
</dbReference>
<dbReference type="InterPro" id="IPR032854">
    <property type="entry name" value="ALKBH3"/>
</dbReference>
<keyword evidence="8" id="KW-0234">DNA repair</keyword>
<dbReference type="GO" id="GO:0046872">
    <property type="term" value="F:metal ion binding"/>
    <property type="evidence" value="ECO:0007669"/>
    <property type="project" value="UniProtKB-KW"/>
</dbReference>
<protein>
    <submittedName>
        <fullName evidence="10">DNA-n1-methyladenine dioxygenase</fullName>
    </submittedName>
</protein>
<dbReference type="GO" id="GO:0016787">
    <property type="term" value="F:hydrolase activity"/>
    <property type="evidence" value="ECO:0007669"/>
    <property type="project" value="UniProtKB-ARBA"/>
</dbReference>
<evidence type="ECO:0000256" key="5">
    <source>
        <dbReference type="ARBA" id="ARBA00022964"/>
    </source>
</evidence>
<dbReference type="SUPFAM" id="SSF51197">
    <property type="entry name" value="Clavaminate synthase-like"/>
    <property type="match status" value="1"/>
</dbReference>
<dbReference type="GO" id="GO:0140097">
    <property type="term" value="F:catalytic activity, acting on DNA"/>
    <property type="evidence" value="ECO:0007669"/>
    <property type="project" value="UniProtKB-ARBA"/>
</dbReference>
<organism evidence="10 11">
    <name type="scientific">Imtechella halotolerans K1</name>
    <dbReference type="NCBI Taxonomy" id="946077"/>
    <lineage>
        <taxon>Bacteria</taxon>
        <taxon>Pseudomonadati</taxon>
        <taxon>Bacteroidota</taxon>
        <taxon>Flavobacteriia</taxon>
        <taxon>Flavobacteriales</taxon>
        <taxon>Flavobacteriaceae</taxon>
        <taxon>Imtechella</taxon>
    </lineage>
</organism>
<evidence type="ECO:0000256" key="3">
    <source>
        <dbReference type="ARBA" id="ARBA00022763"/>
    </source>
</evidence>
<feature type="domain" description="Fe2OG dioxygenase" evidence="9">
    <location>
        <begin position="94"/>
        <end position="192"/>
    </location>
</feature>
<dbReference type="OrthoDB" id="190276at2"/>
<dbReference type="GO" id="GO:0051213">
    <property type="term" value="F:dioxygenase activity"/>
    <property type="evidence" value="ECO:0007669"/>
    <property type="project" value="UniProtKB-KW"/>
</dbReference>
<proteinExistence type="predicted"/>
<dbReference type="Gene3D" id="2.60.120.590">
    <property type="entry name" value="Alpha-ketoglutarate-dependent dioxygenase AlkB-like"/>
    <property type="match status" value="1"/>
</dbReference>
<dbReference type="eggNOG" id="COG3145">
    <property type="taxonomic scope" value="Bacteria"/>
</dbReference>
<evidence type="ECO:0000256" key="7">
    <source>
        <dbReference type="ARBA" id="ARBA00023004"/>
    </source>
</evidence>
<dbReference type="EMBL" id="AJJU01000004">
    <property type="protein sequence ID" value="EID75598.1"/>
    <property type="molecule type" value="Genomic_DNA"/>
</dbReference>
<evidence type="ECO:0000313" key="10">
    <source>
        <dbReference type="EMBL" id="EID75598.1"/>
    </source>
</evidence>
<comment type="caution">
    <text evidence="10">The sequence shown here is derived from an EMBL/GenBank/DDBJ whole genome shotgun (WGS) entry which is preliminary data.</text>
</comment>
<dbReference type="GO" id="GO:0032451">
    <property type="term" value="F:demethylase activity"/>
    <property type="evidence" value="ECO:0007669"/>
    <property type="project" value="UniProtKB-ARBA"/>
</dbReference>
<keyword evidence="4" id="KW-0460">Magnesium</keyword>
<dbReference type="FunFam" id="2.60.120.590:FF:000004">
    <property type="entry name" value="DNA oxidative demethylase ALKBH2"/>
    <property type="match status" value="1"/>
</dbReference>
<dbReference type="RefSeq" id="WP_008238160.1">
    <property type="nucleotide sequence ID" value="NZ_AJJU01000004.1"/>
</dbReference>
<dbReference type="GO" id="GO:0016705">
    <property type="term" value="F:oxidoreductase activity, acting on paired donors, with incorporation or reduction of molecular oxygen"/>
    <property type="evidence" value="ECO:0007669"/>
    <property type="project" value="UniProtKB-ARBA"/>
</dbReference>
<evidence type="ECO:0000256" key="1">
    <source>
        <dbReference type="ARBA" id="ARBA00001954"/>
    </source>
</evidence>
<accession>I0WGT2</accession>
<dbReference type="PANTHER" id="PTHR31212:SF4">
    <property type="entry name" value="ALPHA-KETOGLUTARATE-DEPENDENT DIOXYGENASE ALKB HOMOLOG 3"/>
    <property type="match status" value="1"/>
</dbReference>
<dbReference type="GO" id="GO:0006307">
    <property type="term" value="P:DNA alkylation repair"/>
    <property type="evidence" value="ECO:0007669"/>
    <property type="project" value="InterPro"/>
</dbReference>
<gene>
    <name evidence="10" type="ORF">W5A_05268</name>
</gene>
<evidence type="ECO:0000256" key="2">
    <source>
        <dbReference type="ARBA" id="ARBA00022723"/>
    </source>
</evidence>
<dbReference type="InterPro" id="IPR027450">
    <property type="entry name" value="AlkB-like"/>
</dbReference>
<name>I0WGT2_9FLAO</name>
<evidence type="ECO:0000256" key="6">
    <source>
        <dbReference type="ARBA" id="ARBA00023002"/>
    </source>
</evidence>
<dbReference type="AlphaFoldDB" id="I0WGT2"/>
<keyword evidence="7" id="KW-0408">Iron</keyword>
<comment type="cofactor">
    <cofactor evidence="1">
        <name>Fe(2+)</name>
        <dbReference type="ChEBI" id="CHEBI:29033"/>
    </cofactor>
</comment>
<dbReference type="Pfam" id="PF13532">
    <property type="entry name" value="2OG-FeII_Oxy_2"/>
    <property type="match status" value="1"/>
</dbReference>
<keyword evidence="11" id="KW-1185">Reference proteome</keyword>
<sequence length="192" mass="22018">MKTVVNVTSHIHYYPNFYTNEEASSLFDILLQETPWQQDYLTIFGKRYLQPRLTSWYALNQKTYSYSGITMQPHPFTPVLSQIAEKIACSSKTNFNSCLMNLYRDGKDSNGWHADNEPELGINPVIASLSLGAERFFKLKHHNDAALQHKILLEHGSLLLMTGDTQHQWLHTLAKTAKPIGPRINLTFRVIL</sequence>
<dbReference type="PROSITE" id="PS51471">
    <property type="entry name" value="FE2OG_OXY"/>
    <property type="match status" value="1"/>
</dbReference>
<dbReference type="InterPro" id="IPR005123">
    <property type="entry name" value="Oxoglu/Fe-dep_dioxygenase_dom"/>
</dbReference>
<reference evidence="10 11" key="1">
    <citation type="journal article" date="2012" name="J. Bacteriol.">
        <title>Genome Sequence of the Halotolerant Bacterium Imtechella halotolerans K1T.</title>
        <authorList>
            <person name="Kumar S."/>
            <person name="Vikram S."/>
            <person name="Subramanian S."/>
            <person name="Raghava G.P."/>
            <person name="Pinnaka A.K."/>
        </authorList>
    </citation>
    <scope>NUCLEOTIDE SEQUENCE [LARGE SCALE GENOMIC DNA]</scope>
    <source>
        <strain evidence="10 11">K1</strain>
    </source>
</reference>
<keyword evidence="2" id="KW-0479">Metal-binding</keyword>
<keyword evidence="3" id="KW-0227">DNA damage</keyword>
<evidence type="ECO:0000256" key="8">
    <source>
        <dbReference type="ARBA" id="ARBA00023204"/>
    </source>
</evidence>
<dbReference type="PANTHER" id="PTHR31212">
    <property type="entry name" value="ALPHA-KETOGLUTARATE-DEPENDENT DIOXYGENASE ALKB HOMOLOG 3"/>
    <property type="match status" value="1"/>
</dbReference>
<evidence type="ECO:0000313" key="11">
    <source>
        <dbReference type="Proteomes" id="UP000005938"/>
    </source>
</evidence>